<dbReference type="RefSeq" id="WP_044038372.1">
    <property type="nucleotide sequence ID" value="NZ_HG917868.1"/>
</dbReference>
<evidence type="ECO:0000256" key="3">
    <source>
        <dbReference type="HAMAP-Rule" id="MF_00245"/>
    </source>
</evidence>
<dbReference type="InterPro" id="IPR036388">
    <property type="entry name" value="WH-like_DNA-bd_sf"/>
</dbReference>
<dbReference type="EMBL" id="HG917868">
    <property type="protein sequence ID" value="CDM68890.1"/>
    <property type="molecule type" value="Genomic_DNA"/>
</dbReference>
<evidence type="ECO:0000313" key="5">
    <source>
        <dbReference type="Proteomes" id="UP000019426"/>
    </source>
</evidence>
<dbReference type="NCBIfam" id="NF045758">
    <property type="entry name" value="YlxM"/>
    <property type="match status" value="1"/>
</dbReference>
<dbReference type="PANTHER" id="PTHR40083">
    <property type="entry name" value="UPF0122 PROTEIN CBO2450/CLC_2298"/>
    <property type="match status" value="1"/>
</dbReference>
<dbReference type="Pfam" id="PF04297">
    <property type="entry name" value="UPF0122"/>
    <property type="match status" value="1"/>
</dbReference>
<evidence type="ECO:0000256" key="1">
    <source>
        <dbReference type="ARBA" id="ARBA00008720"/>
    </source>
</evidence>
<dbReference type="KEGG" id="clt:CM240_1732"/>
<comment type="similarity">
    <text evidence="1 3">Belongs to the UPF0122 family.</text>
</comment>
<dbReference type="InterPro" id="IPR007394">
    <property type="entry name" value="UPF0122"/>
</dbReference>
<dbReference type="AlphaFoldDB" id="W6SGW0"/>
<dbReference type="PATRIC" id="fig|1216932.3.peg.1726"/>
<accession>W6SGW0</accession>
<comment type="function">
    <text evidence="2 3">Might take part in the signal recognition particle (SRP) pathway. This is inferred from the conservation of its genetic proximity to ftsY/ffh. May be a regulatory protein.</text>
</comment>
<evidence type="ECO:0000256" key="2">
    <source>
        <dbReference type="ARBA" id="ARBA00024764"/>
    </source>
</evidence>
<dbReference type="InterPro" id="IPR013324">
    <property type="entry name" value="RNA_pol_sigma_r3/r4-like"/>
</dbReference>
<dbReference type="Proteomes" id="UP000019426">
    <property type="component" value="Chromosome M2/40_rep1"/>
</dbReference>
<name>W6SGW0_9CLOT</name>
<dbReference type="NCBIfam" id="NF001072">
    <property type="entry name" value="PRK00118.2-2"/>
    <property type="match status" value="1"/>
</dbReference>
<evidence type="ECO:0000313" key="4">
    <source>
        <dbReference type="EMBL" id="CDM68890.1"/>
    </source>
</evidence>
<dbReference type="OrthoDB" id="6392at2"/>
<organism evidence="4 5">
    <name type="scientific">Clostridium bornimense</name>
    <dbReference type="NCBI Taxonomy" id="1216932"/>
    <lineage>
        <taxon>Bacteria</taxon>
        <taxon>Bacillati</taxon>
        <taxon>Bacillota</taxon>
        <taxon>Clostridia</taxon>
        <taxon>Eubacteriales</taxon>
        <taxon>Clostridiaceae</taxon>
        <taxon>Clostridium</taxon>
    </lineage>
</organism>
<reference evidence="4 5" key="1">
    <citation type="submission" date="2013-11" db="EMBL/GenBank/DDBJ databases">
        <title>Complete genome sequence of Clostridum sp. M2/40.</title>
        <authorList>
            <person name="Wibberg D."/>
            <person name="Puehler A."/>
            <person name="Schlueter A."/>
        </authorList>
    </citation>
    <scope>NUCLEOTIDE SEQUENCE [LARGE SCALE GENOMIC DNA]</scope>
    <source>
        <strain evidence="5">M2/40</strain>
    </source>
</reference>
<dbReference type="InterPro" id="IPR054831">
    <property type="entry name" value="UPF0122_fam_protein"/>
</dbReference>
<proteinExistence type="inferred from homology"/>
<dbReference type="Gene3D" id="1.10.10.10">
    <property type="entry name" value="Winged helix-like DNA-binding domain superfamily/Winged helix DNA-binding domain"/>
    <property type="match status" value="1"/>
</dbReference>
<keyword evidence="5" id="KW-1185">Reference proteome</keyword>
<dbReference type="STRING" id="1216932.CM240_1732"/>
<dbReference type="HOGENOM" id="CLU_129218_0_1_9"/>
<dbReference type="eggNOG" id="COG2739">
    <property type="taxonomic scope" value="Bacteria"/>
</dbReference>
<gene>
    <name evidence="4" type="ORF">CM240_1732</name>
</gene>
<sequence>MGNRFEISMLLDIYGELLTEKQRDIMNLYYNEDYSLAEISEINNTSRQAIHDNIKRCNKLLNTYEEKLNLLKLQEDMKKQDKVLLKKLGEIKEISDNIDVNKKISDLMKIIVDHGV</sequence>
<dbReference type="SUPFAM" id="SSF88659">
    <property type="entry name" value="Sigma3 and sigma4 domains of RNA polymerase sigma factors"/>
    <property type="match status" value="1"/>
</dbReference>
<protein>
    <recommendedName>
        <fullName evidence="3">UPF0122 protein CM240_1732</fullName>
    </recommendedName>
</protein>
<dbReference type="HAMAP" id="MF_00245">
    <property type="entry name" value="UPF0122"/>
    <property type="match status" value="1"/>
</dbReference>
<dbReference type="PANTHER" id="PTHR40083:SF1">
    <property type="entry name" value="UPF0122 PROTEIN YLXM"/>
    <property type="match status" value="1"/>
</dbReference>